<evidence type="ECO:0000313" key="3">
    <source>
        <dbReference type="EMBL" id="KAG8465178.1"/>
    </source>
</evidence>
<accession>A0A8J5XIM7</accession>
<feature type="transmembrane region" description="Helical" evidence="2">
    <location>
        <begin position="725"/>
        <end position="746"/>
    </location>
</feature>
<keyword evidence="2" id="KW-1133">Transmembrane helix</keyword>
<keyword evidence="2" id="KW-0472">Membrane</keyword>
<sequence length="836" mass="87853">MPRVALSDEFVSELGVSALGDDVRAGCARGAAARAARVHPAARVPPAARATPAPSSAPAPPTAARERAPRLARGGIARKLDAVVKIQASFRRYLLSPHPVSVALAAERFRRSLPRTPDGELLRWLPPRLSTDFALAEGVGTALALRFELEMGLLLAAMFACSLFALGHNIQGGVLEPPERFRVPVTGAVGSLGNAASLDDVRGLSEGAGTMLLALALVVMRRVYGEWTRAVEERLTTVADYTVELRGLPAAATASDMARALRARLPGARIVGVTLALDEGALLAAMAACARAHRALREKTRALLELRERGGAAGGERAAVSRERHALAERAAELDGECARLRAVRLPCVGVGFAVFNLASDAQRAIAHGALECAAVRADAKAGARVAEAKAEAEVEAEADVGGGRLPERWVMRVQRAPEPSDVLWANLPLRSEERARRRLVAVGTSLVVILTGAIVMGVGRGSTGRPIFGVGCIIFGNALINASLPRIALREGWQRVTQLHDSLCAKLAAFQILNSVAALLVWLGNTDGRLSAEWWRECAPIVNAIIVSQIGVSNVFALLRLGSRVRRWFRAPRARTQADANSLWAAKDESFVPVRTSLVLKYAALALMLGPLFPTVYLLGAAGCAISFAIDAYLLLRQLAPLPHTDGRLILTTALERVLPCALVARVPVALVALAVRSRQLALQLPAVDGCALDPAGARGGADAGGPLAAALDVLRAPAPCNSALLWAMAGSAGALLVLGLGLSMQRDRDAHDARARAATEPPLLGGVIAVPGADGRPVSADCAAHAGLGLYLSPTQQRVLRELAAERGEDPLSERAAFTGESIALSLEVALRHV</sequence>
<keyword evidence="4" id="KW-1185">Reference proteome</keyword>
<dbReference type="Proteomes" id="UP000751190">
    <property type="component" value="Unassembled WGS sequence"/>
</dbReference>
<feature type="compositionally biased region" description="Low complexity" evidence="1">
    <location>
        <begin position="35"/>
        <end position="54"/>
    </location>
</feature>
<feature type="region of interest" description="Disordered" evidence="1">
    <location>
        <begin position="35"/>
        <end position="68"/>
    </location>
</feature>
<evidence type="ECO:0000256" key="1">
    <source>
        <dbReference type="SAM" id="MobiDB-lite"/>
    </source>
</evidence>
<dbReference type="OrthoDB" id="197892at2759"/>
<feature type="transmembrane region" description="Helical" evidence="2">
    <location>
        <begin position="465"/>
        <end position="483"/>
    </location>
</feature>
<feature type="transmembrane region" description="Helical" evidence="2">
    <location>
        <begin position="504"/>
        <end position="525"/>
    </location>
</feature>
<feature type="transmembrane region" description="Helical" evidence="2">
    <location>
        <begin position="440"/>
        <end position="459"/>
    </location>
</feature>
<dbReference type="GO" id="GO:0005886">
    <property type="term" value="C:plasma membrane"/>
    <property type="evidence" value="ECO:0007669"/>
    <property type="project" value="TreeGrafter"/>
</dbReference>
<evidence type="ECO:0008006" key="5">
    <source>
        <dbReference type="Google" id="ProtNLM"/>
    </source>
</evidence>
<dbReference type="EMBL" id="JAGTXO010000011">
    <property type="protein sequence ID" value="KAG8465178.1"/>
    <property type="molecule type" value="Genomic_DNA"/>
</dbReference>
<protein>
    <recommendedName>
        <fullName evidence="5">CSC1/OSCA1-like cytosolic domain-containing protein</fullName>
    </recommendedName>
</protein>
<feature type="transmembrane region" description="Helical" evidence="2">
    <location>
        <begin position="545"/>
        <end position="564"/>
    </location>
</feature>
<dbReference type="AlphaFoldDB" id="A0A8J5XIM7"/>
<reference evidence="3" key="1">
    <citation type="submission" date="2021-05" db="EMBL/GenBank/DDBJ databases">
        <title>The genome of the haptophyte Pavlova lutheri (Diacronema luteri, Pavlovales) - a model for lipid biosynthesis in eukaryotic algae.</title>
        <authorList>
            <person name="Hulatt C.J."/>
            <person name="Posewitz M.C."/>
        </authorList>
    </citation>
    <scope>NUCLEOTIDE SEQUENCE</scope>
    <source>
        <strain evidence="3">NIVA-4/92</strain>
    </source>
</reference>
<name>A0A8J5XIM7_DIALT</name>
<dbReference type="PANTHER" id="PTHR13018:SF135">
    <property type="entry name" value="CSC1_OSCA1-LIKE 7TM REGION DOMAIN-CONTAINING PROTEIN"/>
    <property type="match status" value="1"/>
</dbReference>
<dbReference type="GO" id="GO:0005227">
    <property type="term" value="F:calcium-activated cation channel activity"/>
    <property type="evidence" value="ECO:0007669"/>
    <property type="project" value="InterPro"/>
</dbReference>
<evidence type="ECO:0000256" key="2">
    <source>
        <dbReference type="SAM" id="Phobius"/>
    </source>
</evidence>
<dbReference type="InterPro" id="IPR045122">
    <property type="entry name" value="Csc1-like"/>
</dbReference>
<gene>
    <name evidence="3" type="ORF">KFE25_012541</name>
</gene>
<dbReference type="PANTHER" id="PTHR13018">
    <property type="entry name" value="PROBABLE MEMBRANE PROTEIN DUF221-RELATED"/>
    <property type="match status" value="1"/>
</dbReference>
<evidence type="ECO:0000313" key="4">
    <source>
        <dbReference type="Proteomes" id="UP000751190"/>
    </source>
</evidence>
<keyword evidence="2" id="KW-0812">Transmembrane</keyword>
<dbReference type="OMA" id="FITWAND"/>
<organism evidence="3 4">
    <name type="scientific">Diacronema lutheri</name>
    <name type="common">Unicellular marine alga</name>
    <name type="synonym">Monochrysis lutheri</name>
    <dbReference type="NCBI Taxonomy" id="2081491"/>
    <lineage>
        <taxon>Eukaryota</taxon>
        <taxon>Haptista</taxon>
        <taxon>Haptophyta</taxon>
        <taxon>Pavlovophyceae</taxon>
        <taxon>Pavlovales</taxon>
        <taxon>Pavlovaceae</taxon>
        <taxon>Diacronema</taxon>
    </lineage>
</organism>
<comment type="caution">
    <text evidence="3">The sequence shown here is derived from an EMBL/GenBank/DDBJ whole genome shotgun (WGS) entry which is preliminary data.</text>
</comment>
<proteinExistence type="predicted"/>